<dbReference type="NCBIfam" id="TIGR02980">
    <property type="entry name" value="SigBFG"/>
    <property type="match status" value="1"/>
</dbReference>
<dbReference type="InterPro" id="IPR007627">
    <property type="entry name" value="RNA_pol_sigma70_r2"/>
</dbReference>
<dbReference type="PANTHER" id="PTHR30385:SF4">
    <property type="entry name" value="RNA POLYMERASE SIGMA-E FACTOR"/>
    <property type="match status" value="1"/>
</dbReference>
<evidence type="ECO:0000259" key="7">
    <source>
        <dbReference type="Pfam" id="PF04545"/>
    </source>
</evidence>
<dbReference type="Gene3D" id="1.10.10.10">
    <property type="entry name" value="Winged helix-like DNA-binding domain superfamily/Winged helix DNA-binding domain"/>
    <property type="match status" value="2"/>
</dbReference>
<dbReference type="NCBIfam" id="TIGR02937">
    <property type="entry name" value="sigma70-ECF"/>
    <property type="match status" value="1"/>
</dbReference>
<keyword evidence="4" id="KW-0804">Transcription</keyword>
<protein>
    <submittedName>
        <fullName evidence="8">RNA polymerase sigma factor SigF</fullName>
    </submittedName>
</protein>
<keyword evidence="2" id="KW-0731">Sigma factor</keyword>
<evidence type="ECO:0000313" key="8">
    <source>
        <dbReference type="EMBL" id="NJC71006.1"/>
    </source>
</evidence>
<sequence length="309" mass="33598">MLIDRRASPTGGTRRGSLGLVGRGANVTATISHDTGTTAATSGETVAAPVERARTGTDTDDRGRALLTRLADLPADCPDRARLRERLIELYLPLAEYLAGRFRNRGEPVDDLVQVANLALVKSVDGYDASRGAAFSSYAIPMIVGELKRHFRDKGWDVRVPRRVQELRLEVARATGALAQRLGRSPTVADLAAHLRVREEDVVEALDAAHAYRALSLQAPVAGDESDTELVDLMGDVDHRLEGVEDREALRPLIARLPHREQRIIALRFFGNMTQSQIAAEVGISQMHVSRLLSHALAALRSGLLADDA</sequence>
<proteinExistence type="predicted"/>
<dbReference type="InterPro" id="IPR007630">
    <property type="entry name" value="RNA_pol_sigma70_r4"/>
</dbReference>
<dbReference type="EMBL" id="JAATVY010000009">
    <property type="protein sequence ID" value="NJC71006.1"/>
    <property type="molecule type" value="Genomic_DNA"/>
</dbReference>
<dbReference type="InterPro" id="IPR013324">
    <property type="entry name" value="RNA_pol_sigma_r3/r4-like"/>
</dbReference>
<accession>A0ABX0XYV1</accession>
<reference evidence="8 9" key="1">
    <citation type="submission" date="2020-03" db="EMBL/GenBank/DDBJ databases">
        <title>WGS of the type strain of Planosporangium spp.</title>
        <authorList>
            <person name="Thawai C."/>
        </authorList>
    </citation>
    <scope>NUCLEOTIDE SEQUENCE [LARGE SCALE GENOMIC DNA]</scope>
    <source>
        <strain evidence="8 9">TBRC 5610</strain>
    </source>
</reference>
<evidence type="ECO:0000256" key="2">
    <source>
        <dbReference type="ARBA" id="ARBA00023082"/>
    </source>
</evidence>
<dbReference type="Gene3D" id="1.20.120.1810">
    <property type="match status" value="1"/>
</dbReference>
<gene>
    <name evidence="8" type="ORF">HC031_14970</name>
</gene>
<dbReference type="Pfam" id="PF04542">
    <property type="entry name" value="Sigma70_r2"/>
    <property type="match status" value="1"/>
</dbReference>
<evidence type="ECO:0000259" key="5">
    <source>
        <dbReference type="Pfam" id="PF04539"/>
    </source>
</evidence>
<dbReference type="PRINTS" id="PR00046">
    <property type="entry name" value="SIGMA70FCT"/>
</dbReference>
<name>A0ABX0XYV1_9ACTN</name>
<evidence type="ECO:0000256" key="1">
    <source>
        <dbReference type="ARBA" id="ARBA00023015"/>
    </source>
</evidence>
<dbReference type="InterPro" id="IPR013325">
    <property type="entry name" value="RNA_pol_sigma_r2"/>
</dbReference>
<dbReference type="InterPro" id="IPR014322">
    <property type="entry name" value="RNA_pol_sigma-B/F/G"/>
</dbReference>
<evidence type="ECO:0000259" key="6">
    <source>
        <dbReference type="Pfam" id="PF04542"/>
    </source>
</evidence>
<dbReference type="InterPro" id="IPR000943">
    <property type="entry name" value="RNA_pol_sigma70"/>
</dbReference>
<keyword evidence="9" id="KW-1185">Reference proteome</keyword>
<dbReference type="SUPFAM" id="SSF88946">
    <property type="entry name" value="Sigma2 domain of RNA polymerase sigma factors"/>
    <property type="match status" value="1"/>
</dbReference>
<comment type="caution">
    <text evidence="8">The sequence shown here is derived from an EMBL/GenBank/DDBJ whole genome shotgun (WGS) entry which is preliminary data.</text>
</comment>
<dbReference type="InterPro" id="IPR036388">
    <property type="entry name" value="WH-like_DNA-bd_sf"/>
</dbReference>
<evidence type="ECO:0000313" key="9">
    <source>
        <dbReference type="Proteomes" id="UP000722989"/>
    </source>
</evidence>
<dbReference type="Proteomes" id="UP000722989">
    <property type="component" value="Unassembled WGS sequence"/>
</dbReference>
<feature type="domain" description="RNA polymerase sigma-70 region 2" evidence="6">
    <location>
        <begin position="87"/>
        <end position="156"/>
    </location>
</feature>
<dbReference type="Pfam" id="PF04539">
    <property type="entry name" value="Sigma70_r3"/>
    <property type="match status" value="1"/>
</dbReference>
<dbReference type="CDD" id="cd06171">
    <property type="entry name" value="Sigma70_r4"/>
    <property type="match status" value="1"/>
</dbReference>
<feature type="domain" description="RNA polymerase sigma-70 region 4" evidence="7">
    <location>
        <begin position="254"/>
        <end position="301"/>
    </location>
</feature>
<feature type="domain" description="RNA polymerase sigma-70 region 3" evidence="5">
    <location>
        <begin position="166"/>
        <end position="236"/>
    </location>
</feature>
<organism evidence="8 9">
    <name type="scientific">Planosporangium thailandense</name>
    <dbReference type="NCBI Taxonomy" id="765197"/>
    <lineage>
        <taxon>Bacteria</taxon>
        <taxon>Bacillati</taxon>
        <taxon>Actinomycetota</taxon>
        <taxon>Actinomycetes</taxon>
        <taxon>Micromonosporales</taxon>
        <taxon>Micromonosporaceae</taxon>
        <taxon>Planosporangium</taxon>
    </lineage>
</organism>
<keyword evidence="3" id="KW-0238">DNA-binding</keyword>
<keyword evidence="1" id="KW-0805">Transcription regulation</keyword>
<dbReference type="PANTHER" id="PTHR30385">
    <property type="entry name" value="SIGMA FACTOR F FLAGELLAR"/>
    <property type="match status" value="1"/>
</dbReference>
<dbReference type="InterPro" id="IPR007624">
    <property type="entry name" value="RNA_pol_sigma70_r3"/>
</dbReference>
<dbReference type="SUPFAM" id="SSF88659">
    <property type="entry name" value="Sigma3 and sigma4 domains of RNA polymerase sigma factors"/>
    <property type="match status" value="2"/>
</dbReference>
<evidence type="ECO:0000256" key="3">
    <source>
        <dbReference type="ARBA" id="ARBA00023125"/>
    </source>
</evidence>
<dbReference type="Pfam" id="PF04545">
    <property type="entry name" value="Sigma70_r4"/>
    <property type="match status" value="1"/>
</dbReference>
<dbReference type="InterPro" id="IPR014284">
    <property type="entry name" value="RNA_pol_sigma-70_dom"/>
</dbReference>
<evidence type="ECO:0000256" key="4">
    <source>
        <dbReference type="ARBA" id="ARBA00023163"/>
    </source>
</evidence>